<evidence type="ECO:0000256" key="1">
    <source>
        <dbReference type="ARBA" id="ARBA00022679"/>
    </source>
</evidence>
<dbReference type="InterPro" id="IPR041698">
    <property type="entry name" value="Methyltransf_25"/>
</dbReference>
<dbReference type="PANTHER" id="PTHR43861">
    <property type="entry name" value="TRANS-ACONITATE 2-METHYLTRANSFERASE-RELATED"/>
    <property type="match status" value="1"/>
</dbReference>
<accession>A0ABV7XBM2</accession>
<keyword evidence="3" id="KW-0489">Methyltransferase</keyword>
<keyword evidence="4" id="KW-1185">Reference proteome</keyword>
<dbReference type="GO" id="GO:0032259">
    <property type="term" value="P:methylation"/>
    <property type="evidence" value="ECO:0007669"/>
    <property type="project" value="UniProtKB-KW"/>
</dbReference>
<dbReference type="Gene3D" id="3.40.50.150">
    <property type="entry name" value="Vaccinia Virus protein VP39"/>
    <property type="match status" value="1"/>
</dbReference>
<gene>
    <name evidence="3" type="ORF">ACFOMD_13335</name>
</gene>
<name>A0ABV7XBM2_9SPHN</name>
<dbReference type="Proteomes" id="UP001595615">
    <property type="component" value="Unassembled WGS sequence"/>
</dbReference>
<comment type="caution">
    <text evidence="3">The sequence shown here is derived from an EMBL/GenBank/DDBJ whole genome shotgun (WGS) entry which is preliminary data.</text>
</comment>
<dbReference type="CDD" id="cd02440">
    <property type="entry name" value="AdoMet_MTases"/>
    <property type="match status" value="1"/>
</dbReference>
<proteinExistence type="predicted"/>
<feature type="domain" description="Methyltransferase" evidence="2">
    <location>
        <begin position="74"/>
        <end position="170"/>
    </location>
</feature>
<dbReference type="EC" id="2.1.1.-" evidence="3"/>
<evidence type="ECO:0000313" key="4">
    <source>
        <dbReference type="Proteomes" id="UP001595615"/>
    </source>
</evidence>
<keyword evidence="1 3" id="KW-0808">Transferase</keyword>
<reference evidence="4" key="1">
    <citation type="journal article" date="2019" name="Int. J. Syst. Evol. Microbiol.">
        <title>The Global Catalogue of Microorganisms (GCM) 10K type strain sequencing project: providing services to taxonomists for standard genome sequencing and annotation.</title>
        <authorList>
            <consortium name="The Broad Institute Genomics Platform"/>
            <consortium name="The Broad Institute Genome Sequencing Center for Infectious Disease"/>
            <person name="Wu L."/>
            <person name="Ma J."/>
        </authorList>
    </citation>
    <scope>NUCLEOTIDE SEQUENCE [LARGE SCALE GENOMIC DNA]</scope>
    <source>
        <strain evidence="4">KCTC 42644</strain>
    </source>
</reference>
<organism evidence="3 4">
    <name type="scientific">Sphingoaurantiacus capsulatus</name>
    <dbReference type="NCBI Taxonomy" id="1771310"/>
    <lineage>
        <taxon>Bacteria</taxon>
        <taxon>Pseudomonadati</taxon>
        <taxon>Pseudomonadota</taxon>
        <taxon>Alphaproteobacteria</taxon>
        <taxon>Sphingomonadales</taxon>
        <taxon>Sphingosinicellaceae</taxon>
        <taxon>Sphingoaurantiacus</taxon>
    </lineage>
</organism>
<dbReference type="RefSeq" id="WP_380862171.1">
    <property type="nucleotide sequence ID" value="NZ_JBHRXV010000011.1"/>
</dbReference>
<dbReference type="GO" id="GO:0008168">
    <property type="term" value="F:methyltransferase activity"/>
    <property type="evidence" value="ECO:0007669"/>
    <property type="project" value="UniProtKB-KW"/>
</dbReference>
<dbReference type="EMBL" id="JBHRXV010000011">
    <property type="protein sequence ID" value="MFC3713560.1"/>
    <property type="molecule type" value="Genomic_DNA"/>
</dbReference>
<dbReference type="SUPFAM" id="SSF53335">
    <property type="entry name" value="S-adenosyl-L-methionine-dependent methyltransferases"/>
    <property type="match status" value="1"/>
</dbReference>
<dbReference type="InterPro" id="IPR029063">
    <property type="entry name" value="SAM-dependent_MTases_sf"/>
</dbReference>
<evidence type="ECO:0000259" key="2">
    <source>
        <dbReference type="Pfam" id="PF13649"/>
    </source>
</evidence>
<protein>
    <submittedName>
        <fullName evidence="3">Class I SAM-dependent methyltransferase</fullName>
        <ecNumber evidence="3">2.1.1.-</ecNumber>
    </submittedName>
</protein>
<evidence type="ECO:0000313" key="3">
    <source>
        <dbReference type="EMBL" id="MFC3713560.1"/>
    </source>
</evidence>
<dbReference type="Pfam" id="PF13649">
    <property type="entry name" value="Methyltransf_25"/>
    <property type="match status" value="1"/>
</dbReference>
<sequence>MTIALLLASCDARSAGEEAGHVMHESAPASAFPKPHRAVADIVSDQFSNEDDRDSAGEAEKVMALLGVKPGMTVADIGAGNGYYTVRLSKQVGENGRVFAEDIMPAYVDRLRGRVEAEGLPNVTVTLGEPHDPKLPTGEADLALLMHMYHEVEQPFGLLWHLHAALKPGGRVAVADMDRPTNRHGTPPALLRCELAALGYRQIGFHQLAAGSGYLAVFETAEPRPSPKAVQPCKG</sequence>